<dbReference type="RefSeq" id="WP_096569732.1">
    <property type="nucleotide sequence ID" value="NZ_JAQMTI010000128.1"/>
</dbReference>
<accession>A0ABT4ZR47</accession>
<sequence length="438" mass="49083">MPKILFITVGGSHQPIITAIRELQPDRVVFLCSDGPKGSKSQVIGSGTPCEVRRGTEVIEKLPNIPTQIGLGDKFQPDRDVILIEEPDDLSECYLKASLCIQKIQETVADAQMMADYTGGTKSMSVGLAMASVDYQLTLYVTTAVRTNIIKVERGELTGQATVAPVVVQRTLEQFLPIFLQQYNYPAAIAQLKRLLSSMALPSDIKRQIQTLYACCSGLDAWDRFEHRDALELLEPQMKNPVIRNLVLFLKRVINSRGQIDEKFDSSNGTEGNGYEIVQDLILNAERRAEQQRYDDAVGRLYRALELLAQIRLLKTYGMKTGDIDTAKLPENLRDKYEKKRSNVKVKIQIALRSSYDLLSELPDDPIGKIYLENANKIINALEVRNNSLFAHGFKPITSTDYENVSEVFVNFIKSAISSVVSNKPQIQPPQFPTDLEI</sequence>
<dbReference type="NCBIfam" id="TIGR02710">
    <property type="entry name" value="TIGR02710 family CRISPR-associated CARF protein"/>
    <property type="match status" value="1"/>
</dbReference>
<evidence type="ECO:0000313" key="2">
    <source>
        <dbReference type="Proteomes" id="UP001211711"/>
    </source>
</evidence>
<comment type="caution">
    <text evidence="1">The sequence shown here is derived from an EMBL/GenBank/DDBJ whole genome shotgun (WGS) entry which is preliminary data.</text>
</comment>
<organism evidence="1 2">
    <name type="scientific">Sphaerospermopsis kisseleviana CS-549</name>
    <dbReference type="NCBI Taxonomy" id="3021783"/>
    <lineage>
        <taxon>Bacteria</taxon>
        <taxon>Bacillati</taxon>
        <taxon>Cyanobacteriota</taxon>
        <taxon>Cyanophyceae</taxon>
        <taxon>Nostocales</taxon>
        <taxon>Aphanizomenonaceae</taxon>
        <taxon>Sphaerospermopsis</taxon>
        <taxon>Sphaerospermopsis kisseleviana</taxon>
    </lineage>
</organism>
<dbReference type="Pfam" id="PF09670">
    <property type="entry name" value="Cas_Cas02710"/>
    <property type="match status" value="1"/>
</dbReference>
<proteinExistence type="predicted"/>
<dbReference type="InterPro" id="IPR014082">
    <property type="entry name" value="CRISPR-assoc_prot_Cas02710"/>
</dbReference>
<dbReference type="EMBL" id="JAQMTI010000128">
    <property type="protein sequence ID" value="MDB9441867.1"/>
    <property type="molecule type" value="Genomic_DNA"/>
</dbReference>
<keyword evidence="2" id="KW-1185">Reference proteome</keyword>
<gene>
    <name evidence="1" type="ORF">PN497_10915</name>
</gene>
<protein>
    <submittedName>
        <fullName evidence="1">TIGR02710 family CRISPR-associated CARF protein</fullName>
    </submittedName>
</protein>
<name>A0ABT4ZR47_9CYAN</name>
<reference evidence="1 2" key="1">
    <citation type="submission" date="2023-01" db="EMBL/GenBank/DDBJ databases">
        <title>Genomes from the Australian National Cyanobacteria Reference Collection.</title>
        <authorList>
            <person name="Willis A."/>
            <person name="Lee E.M.F."/>
        </authorList>
    </citation>
    <scope>NUCLEOTIDE SEQUENCE [LARGE SCALE GENOMIC DNA]</scope>
    <source>
        <strain evidence="1 2">CS-549</strain>
    </source>
</reference>
<evidence type="ECO:0000313" key="1">
    <source>
        <dbReference type="EMBL" id="MDB9441867.1"/>
    </source>
</evidence>
<dbReference type="Proteomes" id="UP001211711">
    <property type="component" value="Unassembled WGS sequence"/>
</dbReference>
<dbReference type="Gene3D" id="3.40.50.10770">
    <property type="entry name" value="Hypothetical protein VC1899 like domain (Restriction endonuclease-like)"/>
    <property type="match status" value="1"/>
</dbReference>